<evidence type="ECO:0000256" key="8">
    <source>
        <dbReference type="SAM" id="Phobius"/>
    </source>
</evidence>
<evidence type="ECO:0000256" key="2">
    <source>
        <dbReference type="ARBA" id="ARBA00010323"/>
    </source>
</evidence>
<name>A0AA96WTG7_LEPBY</name>
<dbReference type="InterPro" id="IPR028362">
    <property type="entry name" value="AlgI"/>
</dbReference>
<dbReference type="PANTHER" id="PTHR13285:SF18">
    <property type="entry name" value="PROTEIN-CYSTEINE N-PALMITOYLTRANSFERASE RASP"/>
    <property type="match status" value="1"/>
</dbReference>
<protein>
    <submittedName>
        <fullName evidence="9">MBOAT family O-acyltransferase</fullName>
        <ecNumber evidence="9">2.3.-.-</ecNumber>
    </submittedName>
</protein>
<keyword evidence="7 9" id="KW-0808">Transferase</keyword>
<keyword evidence="3 7" id="KW-1003">Cell membrane</keyword>
<feature type="transmembrane region" description="Helical" evidence="8">
    <location>
        <begin position="7"/>
        <end position="23"/>
    </location>
</feature>
<organism evidence="9">
    <name type="scientific">Leptolyngbya boryana CZ1</name>
    <dbReference type="NCBI Taxonomy" id="3060204"/>
    <lineage>
        <taxon>Bacteria</taxon>
        <taxon>Bacillati</taxon>
        <taxon>Cyanobacteriota</taxon>
        <taxon>Cyanophyceae</taxon>
        <taxon>Leptolyngbyales</taxon>
        <taxon>Leptolyngbyaceae</taxon>
        <taxon>Leptolyngbya group</taxon>
        <taxon>Leptolyngbya</taxon>
    </lineage>
</organism>
<dbReference type="PIRSF" id="PIRSF016636">
    <property type="entry name" value="AlgI_DltB"/>
    <property type="match status" value="1"/>
</dbReference>
<feature type="transmembrane region" description="Helical" evidence="8">
    <location>
        <begin position="57"/>
        <end position="75"/>
    </location>
</feature>
<dbReference type="PANTHER" id="PTHR13285">
    <property type="entry name" value="ACYLTRANSFERASE"/>
    <property type="match status" value="1"/>
</dbReference>
<feature type="transmembrane region" description="Helical" evidence="8">
    <location>
        <begin position="350"/>
        <end position="368"/>
    </location>
</feature>
<evidence type="ECO:0000313" key="9">
    <source>
        <dbReference type="EMBL" id="WNZ43979.1"/>
    </source>
</evidence>
<dbReference type="GO" id="GO:0042121">
    <property type="term" value="P:alginic acid biosynthetic process"/>
    <property type="evidence" value="ECO:0007669"/>
    <property type="project" value="InterPro"/>
</dbReference>
<proteinExistence type="inferred from homology"/>
<evidence type="ECO:0000256" key="7">
    <source>
        <dbReference type="PIRNR" id="PIRNR016636"/>
    </source>
</evidence>
<sequence>MLKARFLQNIFLVIVSYVFYGWWDYRFCAFLLASSIVDFLVGRGLGKTEKPLFRKGLLLISLTFNLSILGFFKYWNFFTSSLNSALSSVGWHVDIITLNVILPVGISFYTFQGLSYSIDVYHRKMIPVKNLIDHLCYLSFFPQLVAGPIERATHLSPQVLAPRSFSSLLAVDGCRQMLWGFFKKMVIADNLSLIVDRAYAYPQYATGAQLTVATIAFAIQIYCDFSAYSDIAIGTARLFGFDLMQNFAFPYFSQSIAEFWRRWHISLSTWLRDYIYIPLGGSRVSPFRRSMNVMITFLASGVWHGASWTYVIWGGLHGALILLEKVWTSEQTLRVQDVPGGTSILPKPKVLLRMLFTFSLICFTWIFFRATSLSDAMLIIGKIVTETVRRSSVGSVSELLQASPFVQNSGVVALVVLLGSFILLEWLQRHQAHPLVIGHWRTYIRRIVYTILFWVTLYWGTWSTGQFVYFQF</sequence>
<dbReference type="PIRSF" id="PIRSF500217">
    <property type="entry name" value="AlgI"/>
    <property type="match status" value="1"/>
</dbReference>
<keyword evidence="5 8" id="KW-1133">Transmembrane helix</keyword>
<evidence type="ECO:0000256" key="4">
    <source>
        <dbReference type="ARBA" id="ARBA00022692"/>
    </source>
</evidence>
<dbReference type="AlphaFoldDB" id="A0AA96WTG7"/>
<feature type="transmembrane region" description="Helical" evidence="8">
    <location>
        <begin position="405"/>
        <end position="427"/>
    </location>
</feature>
<dbReference type="InterPro" id="IPR004299">
    <property type="entry name" value="MBOAT_fam"/>
</dbReference>
<gene>
    <name evidence="9" type="ORF">Q2T42_19285</name>
</gene>
<feature type="transmembrane region" description="Helical" evidence="8">
    <location>
        <begin position="95"/>
        <end position="116"/>
    </location>
</feature>
<comment type="similarity">
    <text evidence="2 7">Belongs to the membrane-bound acyltransferase family.</text>
</comment>
<dbReference type="Pfam" id="PF03062">
    <property type="entry name" value="MBOAT"/>
    <property type="match status" value="1"/>
</dbReference>
<dbReference type="InterPro" id="IPR024194">
    <property type="entry name" value="Ac/AlaTfrase_AlgI/DltB"/>
</dbReference>
<keyword evidence="4 8" id="KW-0812">Transmembrane</keyword>
<evidence type="ECO:0000256" key="6">
    <source>
        <dbReference type="ARBA" id="ARBA00023136"/>
    </source>
</evidence>
<accession>A0AA96WTG7</accession>
<dbReference type="GO" id="GO:0016746">
    <property type="term" value="F:acyltransferase activity"/>
    <property type="evidence" value="ECO:0007669"/>
    <property type="project" value="UniProtKB-KW"/>
</dbReference>
<dbReference type="GO" id="GO:0005886">
    <property type="term" value="C:plasma membrane"/>
    <property type="evidence" value="ECO:0007669"/>
    <property type="project" value="UniProtKB-SubCell"/>
</dbReference>
<evidence type="ECO:0000256" key="3">
    <source>
        <dbReference type="ARBA" id="ARBA00022475"/>
    </source>
</evidence>
<comment type="subcellular location">
    <subcellularLocation>
        <location evidence="1">Cell membrane</location>
        <topology evidence="1">Multi-pass membrane protein</topology>
    </subcellularLocation>
</comment>
<keyword evidence="7 9" id="KW-0012">Acyltransferase</keyword>
<feature type="transmembrane region" description="Helical" evidence="8">
    <location>
        <begin position="447"/>
        <end position="469"/>
    </location>
</feature>
<evidence type="ECO:0000256" key="5">
    <source>
        <dbReference type="ARBA" id="ARBA00022989"/>
    </source>
</evidence>
<dbReference type="EC" id="2.3.-.-" evidence="9"/>
<dbReference type="RefSeq" id="WP_316426160.1">
    <property type="nucleotide sequence ID" value="NZ_CP130144.1"/>
</dbReference>
<reference evidence="9" key="1">
    <citation type="journal article" date="2023" name="Plants (Basel)">
        <title>Genomic Analysis of Leptolyngbya boryana CZ1 Reveals Efficient Carbon Fixation Modules.</title>
        <authorList>
            <person name="Bai X."/>
            <person name="Wang H."/>
            <person name="Cheng W."/>
            <person name="Wang J."/>
            <person name="Ma M."/>
            <person name="Hu H."/>
            <person name="Song Z."/>
            <person name="Ma H."/>
            <person name="Fan Y."/>
            <person name="Du C."/>
            <person name="Xu J."/>
        </authorList>
    </citation>
    <scope>NUCLEOTIDE SEQUENCE</scope>
    <source>
        <strain evidence="9">CZ1</strain>
    </source>
</reference>
<dbReference type="EMBL" id="CP130144">
    <property type="protein sequence ID" value="WNZ43979.1"/>
    <property type="molecule type" value="Genomic_DNA"/>
</dbReference>
<evidence type="ECO:0000256" key="1">
    <source>
        <dbReference type="ARBA" id="ARBA00004651"/>
    </source>
</evidence>
<reference evidence="9" key="2">
    <citation type="submission" date="2023-07" db="EMBL/GenBank/DDBJ databases">
        <authorList>
            <person name="Bai X.-H."/>
            <person name="Wang H.-H."/>
            <person name="Wang J."/>
            <person name="Ma M.-Y."/>
            <person name="Hu H.-H."/>
            <person name="Song Z.-L."/>
            <person name="Ma H.-G."/>
            <person name="Fan Y."/>
            <person name="Du C.-Y."/>
            <person name="Xu J.-C."/>
        </authorList>
    </citation>
    <scope>NUCLEOTIDE SEQUENCE</scope>
    <source>
        <strain evidence="9">CZ1</strain>
    </source>
</reference>
<dbReference type="InterPro" id="IPR051085">
    <property type="entry name" value="MB_O-acyltransferase"/>
</dbReference>
<keyword evidence="6 7" id="KW-0472">Membrane</keyword>